<dbReference type="AlphaFoldDB" id="A0A9P0CVA3"/>
<evidence type="ECO:0000313" key="1">
    <source>
        <dbReference type="EMBL" id="CAH1107183.1"/>
    </source>
</evidence>
<evidence type="ECO:0000313" key="2">
    <source>
        <dbReference type="Proteomes" id="UP001153636"/>
    </source>
</evidence>
<reference evidence="1" key="1">
    <citation type="submission" date="2022-01" db="EMBL/GenBank/DDBJ databases">
        <authorList>
            <person name="King R."/>
        </authorList>
    </citation>
    <scope>NUCLEOTIDE SEQUENCE</scope>
</reference>
<dbReference type="Proteomes" id="UP001153636">
    <property type="component" value="Chromosome 20"/>
</dbReference>
<dbReference type="EMBL" id="OV651832">
    <property type="protein sequence ID" value="CAH1107183.1"/>
    <property type="molecule type" value="Genomic_DNA"/>
</dbReference>
<name>A0A9P0CVA3_9CUCU</name>
<accession>A0A9P0CVA3</accession>
<organism evidence="1 2">
    <name type="scientific">Psylliodes chrysocephalus</name>
    <dbReference type="NCBI Taxonomy" id="3402493"/>
    <lineage>
        <taxon>Eukaryota</taxon>
        <taxon>Metazoa</taxon>
        <taxon>Ecdysozoa</taxon>
        <taxon>Arthropoda</taxon>
        <taxon>Hexapoda</taxon>
        <taxon>Insecta</taxon>
        <taxon>Pterygota</taxon>
        <taxon>Neoptera</taxon>
        <taxon>Endopterygota</taxon>
        <taxon>Coleoptera</taxon>
        <taxon>Polyphaga</taxon>
        <taxon>Cucujiformia</taxon>
        <taxon>Chrysomeloidea</taxon>
        <taxon>Chrysomelidae</taxon>
        <taxon>Galerucinae</taxon>
        <taxon>Alticini</taxon>
        <taxon>Psylliodes</taxon>
    </lineage>
</organism>
<proteinExistence type="predicted"/>
<protein>
    <submittedName>
        <fullName evidence="1">Uncharacterized protein</fullName>
    </submittedName>
</protein>
<sequence length="516" mass="59881">MFLENQTSVEDKNVLIDIKQMENPVTPRCSPRVTFADQQGSSLKPNLKNSIKGFLIDYTEEEKSHTSLLDHIKNHFGESILNKETNETSIPNGYSKIGLIPKTTTDKTLNGFQNKFVENLLSNKIKINAVPCNLEKKSDEKPNNLNNEMYTNSFFNHPTVQDELFNENLKAKMLMHKYFNTNEDSSTEPLLNTEVEAKALNLIRHVSSMLKKFNSETESDEKLKPKPYDSLINKEYKALPNPSSSIRYIKPFMYPKNVNESVTEVHLSDFNLNNKIEDSSECLQFLDTKFIHSGNKILYKNKSENLNKDVSTDNIEDLPACVIPERYMSLRNMYSYFNMQNFSRLTSQKTLFNNSSHFGVRLNTKLEINVNDSDYKKWLKQNNFIKYTDLSITSDSCSIVTDEIINCSVSERGNKKISPIKKTEPLKINTNSQTSCYFNFEQYYELILYEHIVVLNAVQFFTYLFHVQRLKQMTFSERCIQALFFVFCYYVTAFVSELGIDRMVENLDIESLIIKH</sequence>
<keyword evidence="2" id="KW-1185">Reference proteome</keyword>
<dbReference type="OrthoDB" id="6777815at2759"/>
<gene>
    <name evidence="1" type="ORF">PSYICH_LOCUS7901</name>
</gene>